<evidence type="ECO:0000256" key="1">
    <source>
        <dbReference type="ARBA" id="ARBA00022723"/>
    </source>
</evidence>
<evidence type="ECO:0000313" key="7">
    <source>
        <dbReference type="EMBL" id="KKO96428.1"/>
    </source>
</evidence>
<dbReference type="GO" id="GO:0003677">
    <property type="term" value="F:DNA binding"/>
    <property type="evidence" value="ECO:0007669"/>
    <property type="project" value="UniProtKB-KW"/>
</dbReference>
<protein>
    <submittedName>
        <fullName evidence="7">C6 zinc finger domain-containing protein</fullName>
    </submittedName>
</protein>
<evidence type="ECO:0000256" key="6">
    <source>
        <dbReference type="ARBA" id="ARBA00023242"/>
    </source>
</evidence>
<evidence type="ECO:0000256" key="3">
    <source>
        <dbReference type="ARBA" id="ARBA00023015"/>
    </source>
</evidence>
<dbReference type="PANTHER" id="PTHR36206:SF12">
    <property type="entry name" value="ASPERCRYPTIN BIOSYNTHESIS CLUSTER-SPECIFIC TRANSCRIPTION REGULATOR ATNN-RELATED"/>
    <property type="match status" value="1"/>
</dbReference>
<dbReference type="InterPro" id="IPR052360">
    <property type="entry name" value="Transcr_Regulatory_Proteins"/>
</dbReference>
<evidence type="ECO:0000256" key="2">
    <source>
        <dbReference type="ARBA" id="ARBA00022833"/>
    </source>
</evidence>
<dbReference type="EMBL" id="JOKZ01001050">
    <property type="protein sequence ID" value="KKO96428.1"/>
    <property type="molecule type" value="Genomic_DNA"/>
</dbReference>
<evidence type="ECO:0000256" key="4">
    <source>
        <dbReference type="ARBA" id="ARBA00023125"/>
    </source>
</evidence>
<keyword evidence="2" id="KW-0862">Zinc</keyword>
<sequence>MNKIPYEYQTLPKCSRNYISNYGDLLQLTSMQPIQSDCFSTLLELQQPLTKHLDLNVRLFPSSARCARVSHHEASVKHAMIALGSAYKCLQLSNTAADRGYTLDRWNIVTIDQYIRSMSQLQKYTGEQRQENVIFTLICCLSFICLEILRDNRIAAYTHLKNGLNIIDGLPPFVFGFLNSPTATAEQTKAELQDTIKVFGRIEMFGCFYTPGFRPVVAIKAYNSRRFDDGSDMETLHNGEEAHFHANNYFRDIMSRCHETSAHFSDATFWSQPEEQKQQQALVIRAIKLANLFQSLAEATNAPQPGSNNFFCIQLDQLNICCAKILLERMDDCHLLDSHEAQLSRIPDTK</sequence>
<proteinExistence type="predicted"/>
<keyword evidence="3" id="KW-0805">Transcription regulation</keyword>
<gene>
    <name evidence="7" type="ORF">THAR02_11471</name>
</gene>
<keyword evidence="4" id="KW-0238">DNA-binding</keyword>
<organism evidence="7 8">
    <name type="scientific">Trichoderma harzianum</name>
    <name type="common">Hypocrea lixii</name>
    <dbReference type="NCBI Taxonomy" id="5544"/>
    <lineage>
        <taxon>Eukaryota</taxon>
        <taxon>Fungi</taxon>
        <taxon>Dikarya</taxon>
        <taxon>Ascomycota</taxon>
        <taxon>Pezizomycotina</taxon>
        <taxon>Sordariomycetes</taxon>
        <taxon>Hypocreomycetidae</taxon>
        <taxon>Hypocreales</taxon>
        <taxon>Hypocreaceae</taxon>
        <taxon>Trichoderma</taxon>
    </lineage>
</organism>
<dbReference type="AlphaFoldDB" id="A0A0F9ZTK1"/>
<keyword evidence="6" id="KW-0539">Nucleus</keyword>
<reference evidence="8" key="1">
    <citation type="journal article" date="2015" name="Genome Announc.">
        <title>Draft whole-genome sequence of the biocontrol agent Trichoderma harzianum T6776.</title>
        <authorList>
            <person name="Baroncelli R."/>
            <person name="Piaggeschi G."/>
            <person name="Fiorini L."/>
            <person name="Bertolini E."/>
            <person name="Zapparata A."/>
            <person name="Pe M.E."/>
            <person name="Sarrocco S."/>
            <person name="Vannacci G."/>
        </authorList>
    </citation>
    <scope>NUCLEOTIDE SEQUENCE [LARGE SCALE GENOMIC DNA]</scope>
    <source>
        <strain evidence="8">T6776</strain>
    </source>
</reference>
<evidence type="ECO:0000313" key="8">
    <source>
        <dbReference type="Proteomes" id="UP000034112"/>
    </source>
</evidence>
<name>A0A0F9ZTK1_TRIHA</name>
<keyword evidence="1" id="KW-0479">Metal-binding</keyword>
<evidence type="ECO:0000256" key="5">
    <source>
        <dbReference type="ARBA" id="ARBA00023163"/>
    </source>
</evidence>
<keyword evidence="5" id="KW-0804">Transcription</keyword>
<comment type="caution">
    <text evidence="7">The sequence shown here is derived from an EMBL/GenBank/DDBJ whole genome shotgun (WGS) entry which is preliminary data.</text>
</comment>
<dbReference type="GO" id="GO:0046872">
    <property type="term" value="F:metal ion binding"/>
    <property type="evidence" value="ECO:0007669"/>
    <property type="project" value="UniProtKB-KW"/>
</dbReference>
<accession>A0A0F9ZTK1</accession>
<dbReference type="OrthoDB" id="3145928at2759"/>
<dbReference type="PANTHER" id="PTHR36206">
    <property type="entry name" value="ASPERCRYPTIN BIOSYNTHESIS CLUSTER-SPECIFIC TRANSCRIPTION REGULATOR ATNN-RELATED"/>
    <property type="match status" value="1"/>
</dbReference>
<dbReference type="Proteomes" id="UP000034112">
    <property type="component" value="Unassembled WGS sequence"/>
</dbReference>